<keyword evidence="3" id="KW-1185">Reference proteome</keyword>
<protein>
    <recommendedName>
        <fullName evidence="4">Glycosyl transferase family 1 domain-containing protein</fullName>
    </recommendedName>
</protein>
<name>A0A8J5XNB5_DIALT</name>
<dbReference type="OrthoDB" id="2193793at2759"/>
<comment type="caution">
    <text evidence="2">The sequence shown here is derived from an EMBL/GenBank/DDBJ whole genome shotgun (WGS) entry which is preliminary data.</text>
</comment>
<keyword evidence="1" id="KW-0732">Signal</keyword>
<accession>A0A8J5XNB5</accession>
<feature type="signal peptide" evidence="1">
    <location>
        <begin position="1"/>
        <end position="15"/>
    </location>
</feature>
<evidence type="ECO:0000313" key="2">
    <source>
        <dbReference type="EMBL" id="KAG8468298.1"/>
    </source>
</evidence>
<evidence type="ECO:0008006" key="4">
    <source>
        <dbReference type="Google" id="ProtNLM"/>
    </source>
</evidence>
<dbReference type="Gene3D" id="3.40.50.2000">
    <property type="entry name" value="Glycogen Phosphorylase B"/>
    <property type="match status" value="1"/>
</dbReference>
<dbReference type="Proteomes" id="UP000751190">
    <property type="component" value="Unassembled WGS sequence"/>
</dbReference>
<dbReference type="PANTHER" id="PTHR46656">
    <property type="entry name" value="PUTATIVE-RELATED"/>
    <property type="match status" value="1"/>
</dbReference>
<dbReference type="SUPFAM" id="SSF53756">
    <property type="entry name" value="UDP-Glycosyltransferase/glycogen phosphorylase"/>
    <property type="match status" value="2"/>
</dbReference>
<evidence type="ECO:0000256" key="1">
    <source>
        <dbReference type="SAM" id="SignalP"/>
    </source>
</evidence>
<evidence type="ECO:0000313" key="3">
    <source>
        <dbReference type="Proteomes" id="UP000751190"/>
    </source>
</evidence>
<gene>
    <name evidence="2" type="ORF">KFE25_013381</name>
</gene>
<dbReference type="Pfam" id="PF13692">
    <property type="entry name" value="Glyco_trans_1_4"/>
    <property type="match status" value="1"/>
</dbReference>
<organism evidence="2 3">
    <name type="scientific">Diacronema lutheri</name>
    <name type="common">Unicellular marine alga</name>
    <name type="synonym">Monochrysis lutheri</name>
    <dbReference type="NCBI Taxonomy" id="2081491"/>
    <lineage>
        <taxon>Eukaryota</taxon>
        <taxon>Haptista</taxon>
        <taxon>Haptophyta</taxon>
        <taxon>Pavlovophyceae</taxon>
        <taxon>Pavlovales</taxon>
        <taxon>Pavlovaceae</taxon>
        <taxon>Diacronema</taxon>
    </lineage>
</organism>
<sequence length="467" mass="50248">MWCTLLSCAAQSGAARPGASALAGWDVIWMAPFLSGGGYSSEALVFALELARHVPTLRIAQFAEPPSDSFIAGLGEARLRELERIAQRRAPRGARLLAICHSTPDAWVPSRFPGWDEVAPCPPRGAALAVGRTMYESDRLPADWVLRVNRLDEVWVPTAFNVDSFARAGVEPAKLRALAEPVDVDWFDAARHEPLPLAKFLGEGGAELVAQRPFVFLSVFKWEARKGWDVLLRAFLDEFGAARACAPEGDGQSASARAACTHRRVLLVLKTSAFHSTADIARTVREFAASLSSGGDGEGGGGGAAAATAAALALVRVVDRELSADELPRLYAAADAFVLPSRGEGWGRPHAEAMSMSLPTIATNWSGPTAFMHEANSYPVRIERLVPVATDDATIRAEGHLWAEPSVAHLRERMRQVVEDRADAVARGRRAREDMVAHFSPAAVGAAAREMLEALASRAPPRSRDEL</sequence>
<proteinExistence type="predicted"/>
<feature type="chain" id="PRO_5035319567" description="Glycosyl transferase family 1 domain-containing protein" evidence="1">
    <location>
        <begin position="16"/>
        <end position="467"/>
    </location>
</feature>
<reference evidence="2" key="1">
    <citation type="submission" date="2021-05" db="EMBL/GenBank/DDBJ databases">
        <title>The genome of the haptophyte Pavlova lutheri (Diacronema luteri, Pavlovales) - a model for lipid biosynthesis in eukaryotic algae.</title>
        <authorList>
            <person name="Hulatt C.J."/>
            <person name="Posewitz M.C."/>
        </authorList>
    </citation>
    <scope>NUCLEOTIDE SEQUENCE</scope>
    <source>
        <strain evidence="2">NIVA-4/92</strain>
    </source>
</reference>
<dbReference type="OMA" id="SVFKWEY"/>
<dbReference type="EMBL" id="JAGTXO010000004">
    <property type="protein sequence ID" value="KAG8468298.1"/>
    <property type="molecule type" value="Genomic_DNA"/>
</dbReference>
<dbReference type="AlphaFoldDB" id="A0A8J5XNB5"/>
<dbReference type="PANTHER" id="PTHR46656:SF3">
    <property type="entry name" value="PUTATIVE-RELATED"/>
    <property type="match status" value="1"/>
</dbReference>